<dbReference type="EMBL" id="PYFT01000001">
    <property type="protein sequence ID" value="PSR52053.1"/>
    <property type="molecule type" value="Genomic_DNA"/>
</dbReference>
<dbReference type="Gene3D" id="3.40.50.150">
    <property type="entry name" value="Vaccinia Virus protein VP39"/>
    <property type="match status" value="1"/>
</dbReference>
<dbReference type="SUPFAM" id="SSF53335">
    <property type="entry name" value="S-adenosyl-L-methionine-dependent methyltransferases"/>
    <property type="match status" value="1"/>
</dbReference>
<sequence length="347" mass="39891">MNKHIISPRFRREGFTFYSDSILQMEHITSVKQKLENGVYHLKANTCICGESKGVVIAEVERYGLPLNSELCLNCGTVRINPYPDEESITDFYAHEYQYMYNRSSDNAVYFERQKQYGVKFLSLAEPFLQQKNWVLEVGCGAGGALVPFLNFGCKVAGCDYDARLLEYGKKNGISDLYFGSLNNLNKHLPLIKAELIFMNHVFEHVENPLELLKSCKQKLSSSGKIIISVPDLTRVDQFDFFKGNLLPMFHIAHKYNFTVEGLTILAGKAGLKLKILQPDSNIVTHTSIMPEIWVEFKPANEVKFDLQPNIGNKVINKLQQLEKIYQKRSVKRNFRSIIQRMIYRNR</sequence>
<accession>A0A2T2Y971</accession>
<dbReference type="Pfam" id="PF13489">
    <property type="entry name" value="Methyltransf_23"/>
    <property type="match status" value="1"/>
</dbReference>
<dbReference type="RefSeq" id="WP_106925301.1">
    <property type="nucleotide sequence ID" value="NZ_PYFT01000001.1"/>
</dbReference>
<dbReference type="OrthoDB" id="9791837at2"/>
<name>A0A2T2Y971_9BACT</name>
<reference evidence="1 2" key="1">
    <citation type="submission" date="2018-03" db="EMBL/GenBank/DDBJ databases">
        <title>Adhaeribacter sp. HMF7605 Genome sequencing and assembly.</title>
        <authorList>
            <person name="Kang H."/>
            <person name="Kang J."/>
            <person name="Cha I."/>
            <person name="Kim H."/>
            <person name="Joh K."/>
        </authorList>
    </citation>
    <scope>NUCLEOTIDE SEQUENCE [LARGE SCALE GENOMIC DNA]</scope>
    <source>
        <strain evidence="1 2">HMF7605</strain>
    </source>
</reference>
<evidence type="ECO:0008006" key="3">
    <source>
        <dbReference type="Google" id="ProtNLM"/>
    </source>
</evidence>
<keyword evidence="2" id="KW-1185">Reference proteome</keyword>
<comment type="caution">
    <text evidence="1">The sequence shown here is derived from an EMBL/GenBank/DDBJ whole genome shotgun (WGS) entry which is preliminary data.</text>
</comment>
<dbReference type="Proteomes" id="UP000240357">
    <property type="component" value="Unassembled WGS sequence"/>
</dbReference>
<dbReference type="InterPro" id="IPR029063">
    <property type="entry name" value="SAM-dependent_MTases_sf"/>
</dbReference>
<dbReference type="CDD" id="cd02440">
    <property type="entry name" value="AdoMet_MTases"/>
    <property type="match status" value="1"/>
</dbReference>
<dbReference type="PANTHER" id="PTHR43861">
    <property type="entry name" value="TRANS-ACONITATE 2-METHYLTRANSFERASE-RELATED"/>
    <property type="match status" value="1"/>
</dbReference>
<protein>
    <recommendedName>
        <fullName evidence="3">Class I SAM-dependent methyltransferase</fullName>
    </recommendedName>
</protein>
<evidence type="ECO:0000313" key="2">
    <source>
        <dbReference type="Proteomes" id="UP000240357"/>
    </source>
</evidence>
<gene>
    <name evidence="1" type="ORF">AHMF7605_00220</name>
</gene>
<dbReference type="AlphaFoldDB" id="A0A2T2Y971"/>
<organism evidence="1 2">
    <name type="scientific">Adhaeribacter arboris</name>
    <dbReference type="NCBI Taxonomy" id="2072846"/>
    <lineage>
        <taxon>Bacteria</taxon>
        <taxon>Pseudomonadati</taxon>
        <taxon>Bacteroidota</taxon>
        <taxon>Cytophagia</taxon>
        <taxon>Cytophagales</taxon>
        <taxon>Hymenobacteraceae</taxon>
        <taxon>Adhaeribacter</taxon>
    </lineage>
</organism>
<evidence type="ECO:0000313" key="1">
    <source>
        <dbReference type="EMBL" id="PSR52053.1"/>
    </source>
</evidence>
<proteinExistence type="predicted"/>